<proteinExistence type="predicted"/>
<organism evidence="2 3">
    <name type="scientific">Undibacterium umbellatum</name>
    <dbReference type="NCBI Taxonomy" id="2762300"/>
    <lineage>
        <taxon>Bacteria</taxon>
        <taxon>Pseudomonadati</taxon>
        <taxon>Pseudomonadota</taxon>
        <taxon>Betaproteobacteria</taxon>
        <taxon>Burkholderiales</taxon>
        <taxon>Oxalobacteraceae</taxon>
        <taxon>Undibacterium</taxon>
    </lineage>
</organism>
<keyword evidence="1" id="KW-0812">Transmembrane</keyword>
<keyword evidence="1" id="KW-1133">Transmembrane helix</keyword>
<keyword evidence="3" id="KW-1185">Reference proteome</keyword>
<gene>
    <name evidence="2" type="ORF">H8L47_18060</name>
</gene>
<evidence type="ECO:0008006" key="4">
    <source>
        <dbReference type="Google" id="ProtNLM"/>
    </source>
</evidence>
<dbReference type="Proteomes" id="UP000646911">
    <property type="component" value="Unassembled WGS sequence"/>
</dbReference>
<accession>A0ABR6ZCI3</accession>
<evidence type="ECO:0000313" key="3">
    <source>
        <dbReference type="Proteomes" id="UP000646911"/>
    </source>
</evidence>
<feature type="transmembrane region" description="Helical" evidence="1">
    <location>
        <begin position="124"/>
        <end position="148"/>
    </location>
</feature>
<keyword evidence="1" id="KW-0472">Membrane</keyword>
<feature type="transmembrane region" description="Helical" evidence="1">
    <location>
        <begin position="160"/>
        <end position="179"/>
    </location>
</feature>
<comment type="caution">
    <text evidence="2">The sequence shown here is derived from an EMBL/GenBank/DDBJ whole genome shotgun (WGS) entry which is preliminary data.</text>
</comment>
<dbReference type="RefSeq" id="WP_186954998.1">
    <property type="nucleotide sequence ID" value="NZ_JACOFX010000010.1"/>
</dbReference>
<dbReference type="EMBL" id="JACOFX010000010">
    <property type="protein sequence ID" value="MBC3909469.1"/>
    <property type="molecule type" value="Genomic_DNA"/>
</dbReference>
<reference evidence="2 3" key="1">
    <citation type="submission" date="2020-08" db="EMBL/GenBank/DDBJ databases">
        <title>Novel species isolated from subtropical streams in China.</title>
        <authorList>
            <person name="Lu H."/>
        </authorList>
    </citation>
    <scope>NUCLEOTIDE SEQUENCE [LARGE SCALE GENOMIC DNA]</scope>
    <source>
        <strain evidence="2 3">NL8W</strain>
    </source>
</reference>
<feature type="transmembrane region" description="Helical" evidence="1">
    <location>
        <begin position="79"/>
        <end position="103"/>
    </location>
</feature>
<name>A0ABR6ZCI3_9BURK</name>
<evidence type="ECO:0000313" key="2">
    <source>
        <dbReference type="EMBL" id="MBC3909469.1"/>
    </source>
</evidence>
<feature type="transmembrane region" description="Helical" evidence="1">
    <location>
        <begin position="20"/>
        <end position="41"/>
    </location>
</feature>
<protein>
    <recommendedName>
        <fullName evidence="4">DUF2975 domain-containing protein</fullName>
    </recommendedName>
</protein>
<evidence type="ECO:0000256" key="1">
    <source>
        <dbReference type="SAM" id="Phobius"/>
    </source>
</evidence>
<sequence length="195" mass="21718">MQVQKHARIANIRKLSRYFLFLTVLTMVIIAIGGIGFPIFLMTVSSGDLTVAEYLARAAIMDDGYFSLLKEGLSLQLKVVAGLAWVVWSAVIGLVLVHINQLLTCFHEGEIFNKKAIFHARRAFNINLIVVASMVGVDFLSILLSHIYPSNGNTGDVGHFIARIFDHLTWIGFFLLLLWSLEIGVDLNEEAELTI</sequence>